<reference evidence="2 3" key="1">
    <citation type="submission" date="2019-07" db="EMBL/GenBank/DDBJ databases">
        <authorList>
            <person name="Kim J."/>
        </authorList>
    </citation>
    <scope>NUCLEOTIDE SEQUENCE [LARGE SCALE GENOMIC DNA]</scope>
    <source>
        <strain evidence="2 3">N4</strain>
    </source>
</reference>
<dbReference type="InterPro" id="IPR039564">
    <property type="entry name" value="Peptidase_C39-like"/>
</dbReference>
<dbReference type="Pfam" id="PF13529">
    <property type="entry name" value="Peptidase_C39_2"/>
    <property type="match status" value="1"/>
</dbReference>
<organism evidence="2 3">
    <name type="scientific">Paenibacillus agilis</name>
    <dbReference type="NCBI Taxonomy" id="3020863"/>
    <lineage>
        <taxon>Bacteria</taxon>
        <taxon>Bacillati</taxon>
        <taxon>Bacillota</taxon>
        <taxon>Bacilli</taxon>
        <taxon>Bacillales</taxon>
        <taxon>Paenibacillaceae</taxon>
        <taxon>Paenibacillus</taxon>
    </lineage>
</organism>
<dbReference type="OrthoDB" id="2565869at2"/>
<dbReference type="EMBL" id="VNJK01000001">
    <property type="protein sequence ID" value="TVX92756.1"/>
    <property type="molecule type" value="Genomic_DNA"/>
</dbReference>
<proteinExistence type="predicted"/>
<sequence>MSKTLPYGEVNPAHLVKLGALECAMSSIATALKLIGRDPGRLLMHYWNMTYYRDVLYAGRNVMRSRIETFGNCSLQFQICRGSLLEMQQQLKSGCLFLYQCRASQLPFFPRNMLNFEANGFDHYVLVSGYDEDTDSFYVTDPICEHIGLVTRKQLEAAAMVEQQYYCFMIQPFGEGTSQPSLPQYADSVPVNKYLTLHYDVQAFDQFIQHLHVGREWDASRRRLWTERNILSIASLIKMRTIVWEYMTHLRSIPRGAKEALQLQHKQIIKLWNGISFLLLKYKMNDDSALINRVEELVRAVRREEEAFIQNIISQEVSS</sequence>
<name>A0A559IYP8_9BACL</name>
<feature type="domain" description="Peptidase C39-like" evidence="1">
    <location>
        <begin position="23"/>
        <end position="142"/>
    </location>
</feature>
<evidence type="ECO:0000313" key="3">
    <source>
        <dbReference type="Proteomes" id="UP000318102"/>
    </source>
</evidence>
<dbReference type="RefSeq" id="WP_144988527.1">
    <property type="nucleotide sequence ID" value="NZ_VNJK01000001.1"/>
</dbReference>
<dbReference type="AlphaFoldDB" id="A0A559IYP8"/>
<gene>
    <name evidence="2" type="ORF">FPZ44_06635</name>
</gene>
<comment type="caution">
    <text evidence="2">The sequence shown here is derived from an EMBL/GenBank/DDBJ whole genome shotgun (WGS) entry which is preliminary data.</text>
</comment>
<accession>A0A559IYP8</accession>
<protein>
    <recommendedName>
        <fullName evidence="1">Peptidase C39-like domain-containing protein</fullName>
    </recommendedName>
</protein>
<keyword evidence="3" id="KW-1185">Reference proteome</keyword>
<evidence type="ECO:0000259" key="1">
    <source>
        <dbReference type="Pfam" id="PF13529"/>
    </source>
</evidence>
<evidence type="ECO:0000313" key="2">
    <source>
        <dbReference type="EMBL" id="TVX92756.1"/>
    </source>
</evidence>
<dbReference type="Proteomes" id="UP000318102">
    <property type="component" value="Unassembled WGS sequence"/>
</dbReference>